<dbReference type="AlphaFoldDB" id="A0A7G7WC68"/>
<dbReference type="Pfam" id="PF00656">
    <property type="entry name" value="Peptidase_C14"/>
    <property type="match status" value="1"/>
</dbReference>
<dbReference type="SUPFAM" id="SSF52129">
    <property type="entry name" value="Caspase-like"/>
    <property type="match status" value="1"/>
</dbReference>
<dbReference type="Gene3D" id="3.40.50.1460">
    <property type="match status" value="1"/>
</dbReference>
<feature type="compositionally biased region" description="Low complexity" evidence="1">
    <location>
        <begin position="563"/>
        <end position="573"/>
    </location>
</feature>
<dbReference type="KEGG" id="hsk:H4317_09270"/>
<dbReference type="CDD" id="cd06583">
    <property type="entry name" value="PGRP"/>
    <property type="match status" value="1"/>
</dbReference>
<evidence type="ECO:0000313" key="3">
    <source>
        <dbReference type="EMBL" id="QNH63961.1"/>
    </source>
</evidence>
<feature type="region of interest" description="Disordered" evidence="1">
    <location>
        <begin position="555"/>
        <end position="578"/>
    </location>
</feature>
<proteinExistence type="predicted"/>
<gene>
    <name evidence="3" type="ORF">H4317_09270</name>
</gene>
<feature type="region of interest" description="Disordered" evidence="1">
    <location>
        <begin position="654"/>
        <end position="687"/>
    </location>
</feature>
<dbReference type="GO" id="GO:0008270">
    <property type="term" value="F:zinc ion binding"/>
    <property type="evidence" value="ECO:0007669"/>
    <property type="project" value="InterPro"/>
</dbReference>
<dbReference type="InterPro" id="IPR002502">
    <property type="entry name" value="Amidase_domain"/>
</dbReference>
<dbReference type="RefSeq" id="WP_185889836.1">
    <property type="nucleotide sequence ID" value="NZ_CP060202.1"/>
</dbReference>
<reference evidence="3 4" key="1">
    <citation type="submission" date="2020-08" db="EMBL/GenBank/DDBJ databases">
        <title>Hymenobacter sp. S2-20-2 genome sequencing.</title>
        <authorList>
            <person name="Jin L."/>
        </authorList>
    </citation>
    <scope>NUCLEOTIDE SEQUENCE [LARGE SCALE GENOMIC DNA]</scope>
    <source>
        <strain evidence="3 4">S2-20-2</strain>
    </source>
</reference>
<dbReference type="GO" id="GO:0005737">
    <property type="term" value="C:cytoplasm"/>
    <property type="evidence" value="ECO:0007669"/>
    <property type="project" value="TreeGrafter"/>
</dbReference>
<feature type="compositionally biased region" description="Low complexity" evidence="1">
    <location>
        <begin position="669"/>
        <end position="680"/>
    </location>
</feature>
<dbReference type="Proteomes" id="UP000515489">
    <property type="component" value="Chromosome"/>
</dbReference>
<organism evidence="3 4">
    <name type="scientific">Hymenobacter sediminicola</name>
    <dbReference type="NCBI Taxonomy" id="2761579"/>
    <lineage>
        <taxon>Bacteria</taxon>
        <taxon>Pseudomonadati</taxon>
        <taxon>Bacteroidota</taxon>
        <taxon>Cytophagia</taxon>
        <taxon>Cytophagales</taxon>
        <taxon>Hymenobacteraceae</taxon>
        <taxon>Hymenobacter</taxon>
    </lineage>
</organism>
<evidence type="ECO:0000313" key="4">
    <source>
        <dbReference type="Proteomes" id="UP000515489"/>
    </source>
</evidence>
<dbReference type="InterPro" id="IPR029030">
    <property type="entry name" value="Caspase-like_dom_sf"/>
</dbReference>
<dbReference type="Pfam" id="PF01510">
    <property type="entry name" value="Amidase_2"/>
    <property type="match status" value="1"/>
</dbReference>
<sequence>MAGRFKKLTLAEFTALVNRFPFTRRINAVHMHHTWRPNHAQYQGEASIEAMWRYHTQTNGWSDIAQHVTIGKDGSIWTGRNWNQAPASASGHNGNSQLGPFMFEMVGDFDKGKDPFGGAQREAALHVVAHILHRFGLPAKALHFHREMSTKTCPGSGIDYDKTLADVKVIMAKLGRREAPIPAEADGVAEGLLALLQEPDTLPPTATRSLLRTPEEGELEEETMDAREIALLTQPEGSRGLFGPPPLPAATVELLRSHVINLEQGGFSDKGEFSTTPADVDTIFGWRLEQALREAQQAGRPLQLLFYAHGGLVAERTGLDSAARYIPWWTQNHIYPIYFVWETGLMGTLGALLRGQRRRAAATRGVTDWTDTLVENAVRAPGRPIWKNMKDSAEWAAAPGGGGHYVAQQLLAFCRRHTAALAEGSIRLHAVGHSAGSIFHAHFLPLAWQMGVPAFRTLHLLAPAIRVDEFRKRLAGQVGGNAGHLTLYTMRDTLERDDQCGGVYRKSLLYLLYYALESERDTPILGLDSSLRNDEEMRRLLGLNGQPNQAARVVWSQTKEASGRSSSTSTTHGGFDDDAATMESVARRVLDQDTIVPFPKPRALPDPWTEPVALPEALLLLAQEQLLQQAASAAGTGSGAATETAAVQTPVAPLASANGHSHNGHHANGHNTSSPDTEPAAADDEAPANRRRALCIGIDNYPDAPLMGCVADARQWEGTLAKMGFRTQLLVNAQATRAAILERLTDLVTTSKAGDIVVVQYAGHGTQVPDQDGDERTDENQLDTQDEALCAYDYNDGGLILDDDLRDVFRLIPEGVNVTCFMDCCHSESNTRKAVFGRQPANARKRYMRLPNKARQNFLSQHPKAAARSRAATGTPAGGRELLRAVNFTACKATEYAYEVNGQGLFTSIALPLLQTPAESRTHRQFMSQIEAAFANVGYEQHPTIDCSDEAQNFLLLQALRPEHA</sequence>
<dbReference type="SUPFAM" id="SSF55846">
    <property type="entry name" value="N-acetylmuramoyl-L-alanine amidase-like"/>
    <property type="match status" value="1"/>
</dbReference>
<dbReference type="GO" id="GO:0009253">
    <property type="term" value="P:peptidoglycan catabolic process"/>
    <property type="evidence" value="ECO:0007669"/>
    <property type="project" value="InterPro"/>
</dbReference>
<dbReference type="InterPro" id="IPR006619">
    <property type="entry name" value="PGRP_domain_met/bac"/>
</dbReference>
<feature type="domain" description="Peptidoglycan recognition protein family" evidence="2">
    <location>
        <begin position="8"/>
        <end position="149"/>
    </location>
</feature>
<evidence type="ECO:0000259" key="2">
    <source>
        <dbReference type="SMART" id="SM00701"/>
    </source>
</evidence>
<name>A0A7G7WC68_9BACT</name>
<accession>A0A7G7WC68</accession>
<dbReference type="PANTHER" id="PTHR48104">
    <property type="entry name" value="METACASPASE-4"/>
    <property type="match status" value="1"/>
</dbReference>
<protein>
    <submittedName>
        <fullName evidence="3">Caspase family protein</fullName>
    </submittedName>
</protein>
<dbReference type="PANTHER" id="PTHR48104:SF30">
    <property type="entry name" value="METACASPASE-1"/>
    <property type="match status" value="1"/>
</dbReference>
<dbReference type="GO" id="GO:0008745">
    <property type="term" value="F:N-acetylmuramoyl-L-alanine amidase activity"/>
    <property type="evidence" value="ECO:0007669"/>
    <property type="project" value="InterPro"/>
</dbReference>
<dbReference type="Gene3D" id="3.40.80.10">
    <property type="entry name" value="Peptidoglycan recognition protein-like"/>
    <property type="match status" value="1"/>
</dbReference>
<dbReference type="GO" id="GO:0004197">
    <property type="term" value="F:cysteine-type endopeptidase activity"/>
    <property type="evidence" value="ECO:0007669"/>
    <property type="project" value="InterPro"/>
</dbReference>
<dbReference type="InterPro" id="IPR036505">
    <property type="entry name" value="Amidase/PGRP_sf"/>
</dbReference>
<keyword evidence="4" id="KW-1185">Reference proteome</keyword>
<dbReference type="SMART" id="SM00701">
    <property type="entry name" value="PGRP"/>
    <property type="match status" value="1"/>
</dbReference>
<evidence type="ECO:0000256" key="1">
    <source>
        <dbReference type="SAM" id="MobiDB-lite"/>
    </source>
</evidence>
<dbReference type="GO" id="GO:0006508">
    <property type="term" value="P:proteolysis"/>
    <property type="evidence" value="ECO:0007669"/>
    <property type="project" value="InterPro"/>
</dbReference>
<dbReference type="EMBL" id="CP060202">
    <property type="protein sequence ID" value="QNH63961.1"/>
    <property type="molecule type" value="Genomic_DNA"/>
</dbReference>
<dbReference type="InterPro" id="IPR050452">
    <property type="entry name" value="Metacaspase"/>
</dbReference>
<dbReference type="InterPro" id="IPR011600">
    <property type="entry name" value="Pept_C14_caspase"/>
</dbReference>